<feature type="transmembrane region" description="Helical" evidence="2">
    <location>
        <begin position="12"/>
        <end position="36"/>
    </location>
</feature>
<keyword evidence="2" id="KW-0472">Membrane</keyword>
<proteinExistence type="predicted"/>
<organism evidence="3 4">
    <name type="scientific">Pholiota conissans</name>
    <dbReference type="NCBI Taxonomy" id="109636"/>
    <lineage>
        <taxon>Eukaryota</taxon>
        <taxon>Fungi</taxon>
        <taxon>Dikarya</taxon>
        <taxon>Basidiomycota</taxon>
        <taxon>Agaricomycotina</taxon>
        <taxon>Agaricomycetes</taxon>
        <taxon>Agaricomycetidae</taxon>
        <taxon>Agaricales</taxon>
        <taxon>Agaricineae</taxon>
        <taxon>Strophariaceae</taxon>
        <taxon>Pholiota</taxon>
    </lineage>
</organism>
<keyword evidence="2" id="KW-1133">Transmembrane helix</keyword>
<keyword evidence="2" id="KW-0812">Transmembrane</keyword>
<evidence type="ECO:0000313" key="4">
    <source>
        <dbReference type="Proteomes" id="UP000807469"/>
    </source>
</evidence>
<dbReference type="AlphaFoldDB" id="A0A9P5YSE6"/>
<gene>
    <name evidence="3" type="ORF">BDN70DRAFT_308581</name>
</gene>
<feature type="region of interest" description="Disordered" evidence="1">
    <location>
        <begin position="58"/>
        <end position="80"/>
    </location>
</feature>
<name>A0A9P5YSE6_9AGAR</name>
<comment type="caution">
    <text evidence="3">The sequence shown here is derived from an EMBL/GenBank/DDBJ whole genome shotgun (WGS) entry which is preliminary data.</text>
</comment>
<sequence length="80" mass="9055">MSSRYRWYTPFIAQWALLLLRWYTLFVFSLLGGIFAPRSPGLPVDRCASRLVSVIANRGGQPYDTDDGEDNTGRSQELKG</sequence>
<dbReference type="Proteomes" id="UP000807469">
    <property type="component" value="Unassembled WGS sequence"/>
</dbReference>
<protein>
    <submittedName>
        <fullName evidence="3">Uncharacterized protein</fullName>
    </submittedName>
</protein>
<keyword evidence="4" id="KW-1185">Reference proteome</keyword>
<evidence type="ECO:0000256" key="1">
    <source>
        <dbReference type="SAM" id="MobiDB-lite"/>
    </source>
</evidence>
<accession>A0A9P5YSE6</accession>
<dbReference type="EMBL" id="MU155371">
    <property type="protein sequence ID" value="KAF9474589.1"/>
    <property type="molecule type" value="Genomic_DNA"/>
</dbReference>
<evidence type="ECO:0000313" key="3">
    <source>
        <dbReference type="EMBL" id="KAF9474589.1"/>
    </source>
</evidence>
<evidence type="ECO:0000256" key="2">
    <source>
        <dbReference type="SAM" id="Phobius"/>
    </source>
</evidence>
<reference evidence="3" key="1">
    <citation type="submission" date="2020-11" db="EMBL/GenBank/DDBJ databases">
        <authorList>
            <consortium name="DOE Joint Genome Institute"/>
            <person name="Ahrendt S."/>
            <person name="Riley R."/>
            <person name="Andreopoulos W."/>
            <person name="Labutti K."/>
            <person name="Pangilinan J."/>
            <person name="Ruiz-Duenas F.J."/>
            <person name="Barrasa J.M."/>
            <person name="Sanchez-Garcia M."/>
            <person name="Camarero S."/>
            <person name="Miyauchi S."/>
            <person name="Serrano A."/>
            <person name="Linde D."/>
            <person name="Babiker R."/>
            <person name="Drula E."/>
            <person name="Ayuso-Fernandez I."/>
            <person name="Pacheco R."/>
            <person name="Padilla G."/>
            <person name="Ferreira P."/>
            <person name="Barriuso J."/>
            <person name="Kellner H."/>
            <person name="Castanera R."/>
            <person name="Alfaro M."/>
            <person name="Ramirez L."/>
            <person name="Pisabarro A.G."/>
            <person name="Kuo A."/>
            <person name="Tritt A."/>
            <person name="Lipzen A."/>
            <person name="He G."/>
            <person name="Yan M."/>
            <person name="Ng V."/>
            <person name="Cullen D."/>
            <person name="Martin F."/>
            <person name="Rosso M.-N."/>
            <person name="Henrissat B."/>
            <person name="Hibbett D."/>
            <person name="Martinez A.T."/>
            <person name="Grigoriev I.V."/>
        </authorList>
    </citation>
    <scope>NUCLEOTIDE SEQUENCE</scope>
    <source>
        <strain evidence="3">CIRM-BRFM 674</strain>
    </source>
</reference>